<dbReference type="RefSeq" id="WP_157854613.1">
    <property type="nucleotide sequence ID" value="NZ_CP051006.1"/>
</dbReference>
<organism evidence="2 3">
    <name type="scientific">Streptomyces griseofuscus</name>
    <dbReference type="NCBI Taxonomy" id="146922"/>
    <lineage>
        <taxon>Bacteria</taxon>
        <taxon>Bacillati</taxon>
        <taxon>Actinomycetota</taxon>
        <taxon>Actinomycetes</taxon>
        <taxon>Kitasatosporales</taxon>
        <taxon>Streptomycetaceae</taxon>
        <taxon>Streptomyces</taxon>
    </lineage>
</organism>
<evidence type="ECO:0000313" key="2">
    <source>
        <dbReference type="EMBL" id="QNT91962.1"/>
    </source>
</evidence>
<dbReference type="GeneID" id="91461239"/>
<name>A0A7H1PV82_9ACTN</name>
<dbReference type="Proteomes" id="UP000516422">
    <property type="component" value="Chromosome"/>
</dbReference>
<dbReference type="KEGG" id="sgf:HEP81_01633"/>
<evidence type="ECO:0000313" key="3">
    <source>
        <dbReference type="Proteomes" id="UP000516422"/>
    </source>
</evidence>
<feature type="region of interest" description="Disordered" evidence="1">
    <location>
        <begin position="1"/>
        <end position="38"/>
    </location>
</feature>
<gene>
    <name evidence="2" type="ORF">HEP81_01633</name>
</gene>
<feature type="compositionally biased region" description="Basic and acidic residues" evidence="1">
    <location>
        <begin position="25"/>
        <end position="34"/>
    </location>
</feature>
<accession>A0A7H1PV82</accession>
<reference evidence="2 3" key="1">
    <citation type="submission" date="2020-04" db="EMBL/GenBank/DDBJ databases">
        <title>Characterization and engineering of Streptomyces griseofuscus DSM40191 as a potential heterologous host for expression of BGCs.</title>
        <authorList>
            <person name="Gren T."/>
            <person name="Whitford C.M."/>
            <person name="Mohite O.S."/>
            <person name="Joergensen T.S."/>
            <person name="Nielsen J.B."/>
            <person name="Lee S.Y."/>
            <person name="Weber T."/>
        </authorList>
    </citation>
    <scope>NUCLEOTIDE SEQUENCE [LARGE SCALE GENOMIC DNA]</scope>
    <source>
        <strain evidence="2 3">DSM 40191</strain>
    </source>
</reference>
<dbReference type="EMBL" id="CP051006">
    <property type="protein sequence ID" value="QNT91962.1"/>
    <property type="molecule type" value="Genomic_DNA"/>
</dbReference>
<proteinExistence type="predicted"/>
<dbReference type="AlphaFoldDB" id="A0A7H1PV82"/>
<evidence type="ECO:0000256" key="1">
    <source>
        <dbReference type="SAM" id="MobiDB-lite"/>
    </source>
</evidence>
<sequence>MTRSSQGIEPPSDPERFKATQGDGGRFELGESEVRAAQQHAGKDRWRLLMVTHALTPDRMNIRMLPNPYAKRGRGRYREEGGSLRFSYRL</sequence>
<protein>
    <submittedName>
        <fullName evidence="2">Uncharacterized protein</fullName>
    </submittedName>
</protein>